<comment type="similarity">
    <text evidence="1">Belongs to the DEAD box helicase family. DEAH subfamily.</text>
</comment>
<dbReference type="SMART" id="SM00847">
    <property type="entry name" value="HA2"/>
    <property type="match status" value="1"/>
</dbReference>
<dbReference type="PROSITE" id="PS51194">
    <property type="entry name" value="HELICASE_CTER"/>
    <property type="match status" value="1"/>
</dbReference>
<comment type="caution">
    <text evidence="9">The sequence shown here is derived from an EMBL/GenBank/DDBJ whole genome shotgun (WGS) entry which is preliminary data.</text>
</comment>
<dbReference type="InterPro" id="IPR011709">
    <property type="entry name" value="DEAD-box_helicase_OB_fold"/>
</dbReference>
<dbReference type="GO" id="GO:0016787">
    <property type="term" value="F:hydrolase activity"/>
    <property type="evidence" value="ECO:0007669"/>
    <property type="project" value="UniProtKB-KW"/>
</dbReference>
<dbReference type="Pfam" id="PF21010">
    <property type="entry name" value="HA2_C"/>
    <property type="match status" value="1"/>
</dbReference>
<dbReference type="PROSITE" id="PS51192">
    <property type="entry name" value="HELICASE_ATP_BIND_1"/>
    <property type="match status" value="1"/>
</dbReference>
<dbReference type="Gene3D" id="1.20.120.1080">
    <property type="match status" value="1"/>
</dbReference>
<evidence type="ECO:0000256" key="1">
    <source>
        <dbReference type="ARBA" id="ARBA00008792"/>
    </source>
</evidence>
<feature type="compositionally biased region" description="Basic and acidic residues" evidence="6">
    <location>
        <begin position="538"/>
        <end position="548"/>
    </location>
</feature>
<keyword evidence="5" id="KW-0067">ATP-binding</keyword>
<name>A0A512MF45_9BACT</name>
<dbReference type="RefSeq" id="WP_146854186.1">
    <property type="nucleotide sequence ID" value="NZ_BKAG01000047.1"/>
</dbReference>
<evidence type="ECO:0000256" key="5">
    <source>
        <dbReference type="ARBA" id="ARBA00022840"/>
    </source>
</evidence>
<feature type="domain" description="Helicase C-terminal" evidence="8">
    <location>
        <begin position="218"/>
        <end position="382"/>
    </location>
</feature>
<dbReference type="SMART" id="SM00490">
    <property type="entry name" value="HELICc"/>
    <property type="match status" value="1"/>
</dbReference>
<proteinExistence type="inferred from homology"/>
<evidence type="ECO:0000313" key="10">
    <source>
        <dbReference type="Proteomes" id="UP000321577"/>
    </source>
</evidence>
<dbReference type="FunFam" id="1.20.120.1080:FF:000005">
    <property type="entry name" value="ATP-dependent helicase HrpA"/>
    <property type="match status" value="1"/>
</dbReference>
<dbReference type="PANTHER" id="PTHR18934:SF99">
    <property type="entry name" value="ATP-DEPENDENT RNA HELICASE DHX37-RELATED"/>
    <property type="match status" value="1"/>
</dbReference>
<dbReference type="Pfam" id="PF07717">
    <property type="entry name" value="OB_NTP_bind"/>
    <property type="match status" value="1"/>
</dbReference>
<dbReference type="Proteomes" id="UP000321577">
    <property type="component" value="Unassembled WGS sequence"/>
</dbReference>
<evidence type="ECO:0000259" key="8">
    <source>
        <dbReference type="PROSITE" id="PS51194"/>
    </source>
</evidence>
<dbReference type="InterPro" id="IPR010222">
    <property type="entry name" value="RNA_helicase_HrpA"/>
</dbReference>
<dbReference type="InterPro" id="IPR014001">
    <property type="entry name" value="Helicase_ATP-bd"/>
</dbReference>
<dbReference type="PROSITE" id="PS00690">
    <property type="entry name" value="DEAH_ATP_HELICASE"/>
    <property type="match status" value="1"/>
</dbReference>
<evidence type="ECO:0000256" key="4">
    <source>
        <dbReference type="ARBA" id="ARBA00022806"/>
    </source>
</evidence>
<dbReference type="GO" id="GO:0003723">
    <property type="term" value="F:RNA binding"/>
    <property type="evidence" value="ECO:0007669"/>
    <property type="project" value="TreeGrafter"/>
</dbReference>
<dbReference type="SMART" id="SM00487">
    <property type="entry name" value="DEXDc"/>
    <property type="match status" value="1"/>
</dbReference>
<dbReference type="OrthoDB" id="9808833at2"/>
<dbReference type="Gene3D" id="3.40.50.300">
    <property type="entry name" value="P-loop containing nucleotide triphosphate hydrolases"/>
    <property type="match status" value="2"/>
</dbReference>
<dbReference type="InterPro" id="IPR027417">
    <property type="entry name" value="P-loop_NTPase"/>
</dbReference>
<dbReference type="Pfam" id="PF00270">
    <property type="entry name" value="DEAD"/>
    <property type="match status" value="1"/>
</dbReference>
<keyword evidence="4 9" id="KW-0347">Helicase</keyword>
<evidence type="ECO:0000256" key="2">
    <source>
        <dbReference type="ARBA" id="ARBA00022741"/>
    </source>
</evidence>
<dbReference type="EMBL" id="BKAG01000047">
    <property type="protein sequence ID" value="GEP45364.1"/>
    <property type="molecule type" value="Genomic_DNA"/>
</dbReference>
<feature type="region of interest" description="Disordered" evidence="6">
    <location>
        <begin position="538"/>
        <end position="566"/>
    </location>
</feature>
<evidence type="ECO:0000256" key="3">
    <source>
        <dbReference type="ARBA" id="ARBA00022801"/>
    </source>
</evidence>
<dbReference type="PANTHER" id="PTHR18934">
    <property type="entry name" value="ATP-DEPENDENT RNA HELICASE"/>
    <property type="match status" value="1"/>
</dbReference>
<organism evidence="9 10">
    <name type="scientific">Brevifollis gellanilyticus</name>
    <dbReference type="NCBI Taxonomy" id="748831"/>
    <lineage>
        <taxon>Bacteria</taxon>
        <taxon>Pseudomonadati</taxon>
        <taxon>Verrucomicrobiota</taxon>
        <taxon>Verrucomicrobiia</taxon>
        <taxon>Verrucomicrobiales</taxon>
        <taxon>Verrucomicrobiaceae</taxon>
    </lineage>
</organism>
<accession>A0A512MF45</accession>
<evidence type="ECO:0000256" key="6">
    <source>
        <dbReference type="SAM" id="MobiDB-lite"/>
    </source>
</evidence>
<dbReference type="GO" id="GO:0003724">
    <property type="term" value="F:RNA helicase activity"/>
    <property type="evidence" value="ECO:0007669"/>
    <property type="project" value="InterPro"/>
</dbReference>
<keyword evidence="2" id="KW-0547">Nucleotide-binding</keyword>
<dbReference type="InterPro" id="IPR011545">
    <property type="entry name" value="DEAD/DEAH_box_helicase_dom"/>
</dbReference>
<dbReference type="SUPFAM" id="SSF52540">
    <property type="entry name" value="P-loop containing nucleoside triphosphate hydrolases"/>
    <property type="match status" value="1"/>
</dbReference>
<gene>
    <name evidence="9" type="ORF">BGE01nite_46550</name>
</gene>
<sequence length="1284" mass="144131">MFTIRYPADLPITARREDILAAIRGHQVMVLAGETGSGKTTQLPKMCLEVLQELSGSSPRLGQIGCTQPRRVAAMSVSKRVAEELNVRWGGLVGCKMRFADDTSQETKVKFMTDGILLAEIQSDPLLRNYSMLILDEAHERSLNIDFLLGYLKTLLPKRPDLKLVVTSATIDTELFSRHFDGAPIIEVSGRLYPVEIRYRAVGEDDEDPTHLDAAIRATEDALIETPDGDVLVFMPTERDIRECRDALQGRLGNSFEVLALFGRMASNEQQRIFSPGPKRRVIIATNVAETSITVPRIAAVVDTGLARLSRYNPRTRTKRLPVEDISQSSANQRAGRAGRVRDGLCIRLFAEDDFNKRPKFTQPEIQRSNLAEVILRMKAFKLGEIEDFPFLQPPSSSSVRAGYDLLHELGALTDTHQMTERGHELAALPLDPTLGRMLLQARHEGCLDDMLILAAGLSIPDPRDRPEEKKELANAAHKRFASPESDFMTLLKIWNASPDPQGNGKNALRKFCRENFMSFTRMTEWRDVWAQLRDTFGETRRGQKDQGPRPPMTKEAPNTGKAPNAVRGLADLNASMVIEAKSAAASKPERSNGSDLLHKSILAGHLGQIALRQERNMYKAAGNREVTIFPGSQLYERRDKNAKPGQEKTRQPLWMVAAEIVQTSQLFARTVAGINPEWAVELGEHLLERKYAEPHWSAKAGRVLVNERLILHGLEIMRRKIDFGKIDPLGATHIFIRGALLEEGAYVPQRFFELNQKLRARLEAALTRVRSSRVYAIEEKLFEFYRVKLHGLSLSSVHDLNKLVNERIKTEPNFLVAREEDLTGGDDLSADLQQFPDQAQVQNSVLPIAYAYKPGQEDDGVTVQVPLPVASQITDAEVLWLVPGLREELIITLLRALPKQKRTVFMPLENSAKRIIREFKPKRGNFLDALAEHLQFIFRADIKVSDWPADCIPPHLRPRLEVMAKDNKAMLSSRDLNEVQSKIKKEAPKSNAWAKAVQQHERYGVTGWTFGDLPQTLIVEEIAGAPVLAYPGLSLREGREVDVRLYRTPDEALRASPAAIRKLAEMALGKDIAWLEKELRGMDNGRVIPAIKGFSALDAIATKPAPAGTVPPLSQQAHEHILAHALRLDPVLPLNQKRFNTMCENAKRDFPLLAHRVRDLLKSCEDLKTKIIAAKHRYPGLDQDLARLLPPNVLLVTPHAQLQHLPRYLKAIQVRAERATLNATKDKDKALAVSDFADWQREVSEANHEVFRWAYEEYRVSIFAQELGTAQPVSIKRLEALLG</sequence>
<dbReference type="NCBIfam" id="TIGR01967">
    <property type="entry name" value="DEAH_box_HrpA"/>
    <property type="match status" value="1"/>
</dbReference>
<evidence type="ECO:0000313" key="9">
    <source>
        <dbReference type="EMBL" id="GEP45364.1"/>
    </source>
</evidence>
<dbReference type="InterPro" id="IPR007502">
    <property type="entry name" value="Helicase-assoc_dom"/>
</dbReference>
<feature type="domain" description="Helicase ATP-binding" evidence="7">
    <location>
        <begin position="20"/>
        <end position="189"/>
    </location>
</feature>
<dbReference type="InterPro" id="IPR024590">
    <property type="entry name" value="HrpA_C"/>
</dbReference>
<dbReference type="InterPro" id="IPR001650">
    <property type="entry name" value="Helicase_C-like"/>
</dbReference>
<dbReference type="Pfam" id="PF00271">
    <property type="entry name" value="Helicase_C"/>
    <property type="match status" value="1"/>
</dbReference>
<dbReference type="CDD" id="cd18791">
    <property type="entry name" value="SF2_C_RHA"/>
    <property type="match status" value="1"/>
</dbReference>
<reference evidence="9 10" key="1">
    <citation type="submission" date="2019-07" db="EMBL/GenBank/DDBJ databases">
        <title>Whole genome shotgun sequence of Brevifollis gellanilyticus NBRC 108608.</title>
        <authorList>
            <person name="Hosoyama A."/>
            <person name="Uohara A."/>
            <person name="Ohji S."/>
            <person name="Ichikawa N."/>
        </authorList>
    </citation>
    <scope>NUCLEOTIDE SEQUENCE [LARGE SCALE GENOMIC DNA]</scope>
    <source>
        <strain evidence="9 10">NBRC 108608</strain>
    </source>
</reference>
<dbReference type="InterPro" id="IPR002464">
    <property type="entry name" value="DNA/RNA_helicase_DEAH_CS"/>
</dbReference>
<protein>
    <submittedName>
        <fullName evidence="9">ATP-dependent helicase</fullName>
    </submittedName>
</protein>
<keyword evidence="10" id="KW-1185">Reference proteome</keyword>
<evidence type="ECO:0000259" key="7">
    <source>
        <dbReference type="PROSITE" id="PS51192"/>
    </source>
</evidence>
<keyword evidence="3" id="KW-0378">Hydrolase</keyword>
<dbReference type="Pfam" id="PF11898">
    <property type="entry name" value="DUF3418"/>
    <property type="match status" value="1"/>
</dbReference>
<dbReference type="GO" id="GO:0005524">
    <property type="term" value="F:ATP binding"/>
    <property type="evidence" value="ECO:0007669"/>
    <property type="project" value="UniProtKB-KW"/>
</dbReference>